<dbReference type="EMBL" id="QPJM01000012">
    <property type="protein sequence ID" value="RCW80860.1"/>
    <property type="molecule type" value="Genomic_DNA"/>
</dbReference>
<protein>
    <submittedName>
        <fullName evidence="2">Uncharacterized protein</fullName>
    </submittedName>
</protein>
<keyword evidence="1" id="KW-0812">Transmembrane</keyword>
<proteinExistence type="predicted"/>
<dbReference type="AlphaFoldDB" id="A0A368YKV8"/>
<evidence type="ECO:0000256" key="1">
    <source>
        <dbReference type="SAM" id="Phobius"/>
    </source>
</evidence>
<name>A0A368YKV8_9HYPH</name>
<keyword evidence="1" id="KW-1133">Transmembrane helix</keyword>
<keyword evidence="1" id="KW-0472">Membrane</keyword>
<dbReference type="Proteomes" id="UP000253324">
    <property type="component" value="Unassembled WGS sequence"/>
</dbReference>
<sequence length="109" mass="11440">MANAPEASKFSSIQPRKNVQFSLFPSRLTGIVLTIGLLGIFGLTETAQAQSSSLEIAYPGSLKTATKNGKSAKVKKAGSAVIIKASYLGSAPWICTPSGFGRTSRCFAR</sequence>
<evidence type="ECO:0000313" key="2">
    <source>
        <dbReference type="EMBL" id="RCW80860.1"/>
    </source>
</evidence>
<organism evidence="2 3">
    <name type="scientific">Phyllobacterium bourgognense</name>
    <dbReference type="NCBI Taxonomy" id="314236"/>
    <lineage>
        <taxon>Bacteria</taxon>
        <taxon>Pseudomonadati</taxon>
        <taxon>Pseudomonadota</taxon>
        <taxon>Alphaproteobacteria</taxon>
        <taxon>Hyphomicrobiales</taxon>
        <taxon>Phyllobacteriaceae</taxon>
        <taxon>Phyllobacterium</taxon>
    </lineage>
</organism>
<reference evidence="2 3" key="1">
    <citation type="submission" date="2018-07" db="EMBL/GenBank/DDBJ databases">
        <title>Genomic Encyclopedia of Type Strains, Phase III (KMG-III): the genomes of soil and plant-associated and newly described type strains.</title>
        <authorList>
            <person name="Whitman W."/>
        </authorList>
    </citation>
    <scope>NUCLEOTIDE SEQUENCE [LARGE SCALE GENOMIC DNA]</scope>
    <source>
        <strain evidence="2 3">31-25a</strain>
    </source>
</reference>
<gene>
    <name evidence="2" type="ORF">C7476_11215</name>
</gene>
<accession>A0A368YKV8</accession>
<keyword evidence="3" id="KW-1185">Reference proteome</keyword>
<evidence type="ECO:0000313" key="3">
    <source>
        <dbReference type="Proteomes" id="UP000253324"/>
    </source>
</evidence>
<comment type="caution">
    <text evidence="2">The sequence shown here is derived from an EMBL/GenBank/DDBJ whole genome shotgun (WGS) entry which is preliminary data.</text>
</comment>
<feature type="transmembrane region" description="Helical" evidence="1">
    <location>
        <begin position="21"/>
        <end position="43"/>
    </location>
</feature>